<dbReference type="RefSeq" id="WP_102895698.1">
    <property type="nucleotide sequence ID" value="NZ_JAMOHU010000053.1"/>
</dbReference>
<organism evidence="6 7">
    <name type="scientific">Stutzerimonas stutzeri</name>
    <name type="common">Pseudomonas stutzeri</name>
    <dbReference type="NCBI Taxonomy" id="316"/>
    <lineage>
        <taxon>Bacteria</taxon>
        <taxon>Pseudomonadati</taxon>
        <taxon>Pseudomonadota</taxon>
        <taxon>Gammaproteobacteria</taxon>
        <taxon>Pseudomonadales</taxon>
        <taxon>Pseudomonadaceae</taxon>
        <taxon>Stutzerimonas</taxon>
    </lineage>
</organism>
<protein>
    <submittedName>
        <fullName evidence="6">Phospholipase</fullName>
    </submittedName>
</protein>
<sequence length="1087" mass="122464">MATDPAYNGVRAKELNQINTQDGRAYVAYSAPDFFLNESNLFAPKRTGNQVRFFTTGVDYFKDVAASIDKAERCIFITGWQVNYDVLLDGKRSLWQCLRQALERQPALSIHVLPWLSPSASLGTYDFETMLAIFQLNAGLTDGPRAFCTPAIQQSDMKGLGVAFSHHQKSVVIDNRIAYVGGIDLAYGRRDDNDFSLDTSARQGNDAYNPGLPKLGWMDLDKHVSSMGLMMATLFDLSRPIAETSVPLGGTLSASVSRAEAANALNRVSDFFRSPPIPALQWLIRAKNSAMGNLDEGFERLDVAQRRMVGQSIRALALLINENLDRMPMAEELRQRLQAWLQELQATTGELYESLRIKSTELISQWMTQTELGRVISVLSGKGFDDIPSEYRADTSQLAGSMLWFIYHLLQERSGRHLAPYPYLHETPQPLASPDNGRLADYQPRMPWQDVHCRIEGPSVYDVARNFVDRWNGQQAYLADTPPLQDTTLVRNLLEAVVRWLDELSRTTGLDRLGFGLKVSDSPRLSFPTPRPVWIDSPDLLPSAPAAQRGGMSVQVLRSASSRMIQQEQAGRQRAGIRLPLPPGIDDTRVQANCKEAMRQAISSAQHFIYIENQFFQSAYGRDGELNPLLPLSGPMASLRDPASLRQDFVARVRMREALVAEDIWQLDWQEIDAIAREPGLEARAFLKDMLAMWGVNAQGWLTHRLGEAQDGLLNDIGEALANRIGRAIDEKRPFHVYMVLPVHPEGALNVPNIMHQVSLTMQSLVFGEHSLIRRIQRRMALRELLDRDISREEALQIIERRDSNDRPVYEQQDWTRYLTLLNLRTWETLKGRVVTEQIYVHSKLLIADDRVAILGSANINDRSLQGERDSELAVIVRDSTPLPVMLDGKRQQLVGQAVHQLRVDLWKKHFGLAMTGSSGVSPATGLAQYLEQPAAEETWRGIQERAQANTDLYNDSFDYIPQNISQVQPRKTPNMGKYEKTGFPASTWPTWAYRDLEALELGGELMEPMPYEERFWRSNTLAEVKSFAPPVGVQGFICALPTHWTRGENNDSGINLSILAQILEQSDNNRAIAQVESEQQKESRRT</sequence>
<dbReference type="AlphaFoldDB" id="A0A2N8SRV5"/>
<reference evidence="6 7" key="1">
    <citation type="submission" date="2018-01" db="EMBL/GenBank/DDBJ databases">
        <title>Denitrification phenotypes of diverse strains of Pseudomonas stutzeri.</title>
        <authorList>
            <person name="Milligan D.A."/>
            <person name="Bergaust L."/>
            <person name="Bakken L.R."/>
            <person name="Frostegard A."/>
        </authorList>
    </citation>
    <scope>NUCLEOTIDE SEQUENCE [LARGE SCALE GENOMIC DNA]</scope>
    <source>
        <strain evidence="6 7">24a75</strain>
    </source>
</reference>
<dbReference type="PANTHER" id="PTHR18896:SF76">
    <property type="entry name" value="PHOSPHOLIPASE"/>
    <property type="match status" value="1"/>
</dbReference>
<evidence type="ECO:0000313" key="7">
    <source>
        <dbReference type="Proteomes" id="UP000236023"/>
    </source>
</evidence>
<evidence type="ECO:0000256" key="3">
    <source>
        <dbReference type="ARBA" id="ARBA00022801"/>
    </source>
</evidence>
<evidence type="ECO:0000256" key="4">
    <source>
        <dbReference type="ARBA" id="ARBA00023098"/>
    </source>
</evidence>
<keyword evidence="3" id="KW-0378">Hydrolase</keyword>
<comment type="caution">
    <text evidence="6">The sequence shown here is derived from an EMBL/GenBank/DDBJ whole genome shotgun (WGS) entry which is preliminary data.</text>
</comment>
<dbReference type="Proteomes" id="UP000236023">
    <property type="component" value="Unassembled WGS sequence"/>
</dbReference>
<dbReference type="Pfam" id="PF00614">
    <property type="entry name" value="PLDc"/>
    <property type="match status" value="1"/>
</dbReference>
<dbReference type="GO" id="GO:0009395">
    <property type="term" value="P:phospholipid catabolic process"/>
    <property type="evidence" value="ECO:0007669"/>
    <property type="project" value="TreeGrafter"/>
</dbReference>
<dbReference type="Pfam" id="PF13091">
    <property type="entry name" value="PLDc_2"/>
    <property type="match status" value="1"/>
</dbReference>
<evidence type="ECO:0000256" key="1">
    <source>
        <dbReference type="ARBA" id="ARBA00000798"/>
    </source>
</evidence>
<evidence type="ECO:0000256" key="2">
    <source>
        <dbReference type="ARBA" id="ARBA00022737"/>
    </source>
</evidence>
<proteinExistence type="predicted"/>
<dbReference type="PROSITE" id="PS50035">
    <property type="entry name" value="PLD"/>
    <property type="match status" value="2"/>
</dbReference>
<dbReference type="CDD" id="cd09141">
    <property type="entry name" value="PLDc_vPLD1_2_yPLD_like_2"/>
    <property type="match status" value="1"/>
</dbReference>
<dbReference type="InterPro" id="IPR001736">
    <property type="entry name" value="PLipase_D/transphosphatidylase"/>
</dbReference>
<evidence type="ECO:0000313" key="6">
    <source>
        <dbReference type="EMBL" id="PNG05221.1"/>
    </source>
</evidence>
<keyword evidence="2" id="KW-0677">Repeat</keyword>
<dbReference type="GO" id="GO:0004630">
    <property type="term" value="F:phospholipase D activity"/>
    <property type="evidence" value="ECO:0007669"/>
    <property type="project" value="UniProtKB-EC"/>
</dbReference>
<dbReference type="CDD" id="cd09104">
    <property type="entry name" value="PLDc_vPLD1_2_like_1"/>
    <property type="match status" value="1"/>
</dbReference>
<dbReference type="PANTHER" id="PTHR18896">
    <property type="entry name" value="PHOSPHOLIPASE D"/>
    <property type="match status" value="1"/>
</dbReference>
<keyword evidence="4" id="KW-0443">Lipid metabolism</keyword>
<evidence type="ECO:0000259" key="5">
    <source>
        <dbReference type="PROSITE" id="PS50035"/>
    </source>
</evidence>
<accession>A0A2N8SRV5</accession>
<dbReference type="EMBL" id="POUT01000017">
    <property type="protein sequence ID" value="PNG05221.1"/>
    <property type="molecule type" value="Genomic_DNA"/>
</dbReference>
<dbReference type="SMART" id="SM00155">
    <property type="entry name" value="PLDc"/>
    <property type="match status" value="2"/>
</dbReference>
<feature type="domain" description="PLD phosphodiesterase" evidence="5">
    <location>
        <begin position="837"/>
        <end position="864"/>
    </location>
</feature>
<feature type="domain" description="PLD phosphodiesterase" evidence="5">
    <location>
        <begin position="162"/>
        <end position="189"/>
    </location>
</feature>
<gene>
    <name evidence="6" type="ORF">CXK94_20555</name>
</gene>
<dbReference type="Gene3D" id="3.30.870.10">
    <property type="entry name" value="Endonuclease Chain A"/>
    <property type="match status" value="3"/>
</dbReference>
<dbReference type="InterPro" id="IPR025202">
    <property type="entry name" value="PLD-like_dom"/>
</dbReference>
<comment type="catalytic activity">
    <reaction evidence="1">
        <text>a 1,2-diacyl-sn-glycero-3-phosphocholine + H2O = a 1,2-diacyl-sn-glycero-3-phosphate + choline + H(+)</text>
        <dbReference type="Rhea" id="RHEA:14445"/>
        <dbReference type="ChEBI" id="CHEBI:15354"/>
        <dbReference type="ChEBI" id="CHEBI:15377"/>
        <dbReference type="ChEBI" id="CHEBI:15378"/>
        <dbReference type="ChEBI" id="CHEBI:57643"/>
        <dbReference type="ChEBI" id="CHEBI:58608"/>
        <dbReference type="EC" id="3.1.4.4"/>
    </reaction>
</comment>
<dbReference type="InterPro" id="IPR015679">
    <property type="entry name" value="PLipase_D_fam"/>
</dbReference>
<dbReference type="SUPFAM" id="SSF56024">
    <property type="entry name" value="Phospholipase D/nuclease"/>
    <property type="match status" value="3"/>
</dbReference>
<name>A0A2N8SRV5_STUST</name>